<feature type="transmembrane region" description="Helical" evidence="17">
    <location>
        <begin position="172"/>
        <end position="193"/>
    </location>
</feature>
<keyword evidence="17" id="KW-1133">Transmembrane helix</keyword>
<evidence type="ECO:0000256" key="7">
    <source>
        <dbReference type="ARBA" id="ARBA00022723"/>
    </source>
</evidence>
<evidence type="ECO:0000256" key="15">
    <source>
        <dbReference type="SAM" id="Coils"/>
    </source>
</evidence>
<keyword evidence="6" id="KW-0325">Glycoprotein</keyword>
<dbReference type="GO" id="GO:0000981">
    <property type="term" value="F:DNA-binding transcription factor activity, RNA polymerase II-specific"/>
    <property type="evidence" value="ECO:0007669"/>
    <property type="project" value="InterPro"/>
</dbReference>
<feature type="compositionally biased region" description="Low complexity" evidence="16">
    <location>
        <begin position="117"/>
        <end position="135"/>
    </location>
</feature>
<evidence type="ECO:0000256" key="4">
    <source>
        <dbReference type="ARBA" id="ARBA00010031"/>
    </source>
</evidence>
<evidence type="ECO:0000259" key="18">
    <source>
        <dbReference type="PROSITE" id="PS52012"/>
    </source>
</evidence>
<feature type="binding site" description="axial binding residue" evidence="14">
    <location>
        <position position="34"/>
    </location>
    <ligand>
        <name>heme</name>
        <dbReference type="ChEBI" id="CHEBI:30413"/>
    </ligand>
    <ligandPart>
        <name>Fe</name>
        <dbReference type="ChEBI" id="CHEBI:18248"/>
    </ligandPart>
</feature>
<keyword evidence="12" id="KW-0539">Nucleus</keyword>
<comment type="caution">
    <text evidence="19">The sequence shown here is derived from an EMBL/GenBank/DDBJ whole genome shotgun (WGS) entry which is preliminary data.</text>
</comment>
<keyword evidence="11" id="KW-0804">Transcription</keyword>
<evidence type="ECO:0000256" key="6">
    <source>
        <dbReference type="ARBA" id="ARBA00022622"/>
    </source>
</evidence>
<keyword evidence="5" id="KW-0964">Secreted</keyword>
<dbReference type="InterPro" id="IPR050815">
    <property type="entry name" value="TF_fung"/>
</dbReference>
<evidence type="ECO:0000256" key="11">
    <source>
        <dbReference type="ARBA" id="ARBA00023163"/>
    </source>
</evidence>
<organism evidence="19 20">
    <name type="scientific">Fusarium pseudocircinatum</name>
    <dbReference type="NCBI Taxonomy" id="56676"/>
    <lineage>
        <taxon>Eukaryota</taxon>
        <taxon>Fungi</taxon>
        <taxon>Dikarya</taxon>
        <taxon>Ascomycota</taxon>
        <taxon>Pezizomycotina</taxon>
        <taxon>Sordariomycetes</taxon>
        <taxon>Hypocreomycetidae</taxon>
        <taxon>Hypocreales</taxon>
        <taxon>Nectriaceae</taxon>
        <taxon>Fusarium</taxon>
        <taxon>Fusarium fujikuroi species complex</taxon>
    </lineage>
</organism>
<comment type="subcellular location">
    <subcellularLocation>
        <location evidence="2">Membrane</location>
        <topology evidence="2">Lipid-anchor</topology>
        <topology evidence="2">GPI-anchor</topology>
    </subcellularLocation>
    <subcellularLocation>
        <location evidence="1">Nucleus</location>
    </subcellularLocation>
    <subcellularLocation>
        <location evidence="3">Secreted</location>
    </subcellularLocation>
</comment>
<dbReference type="Proteomes" id="UP000546213">
    <property type="component" value="Unassembled WGS sequence"/>
</dbReference>
<dbReference type="Pfam" id="PF05730">
    <property type="entry name" value="CFEM"/>
    <property type="match status" value="1"/>
</dbReference>
<dbReference type="EMBL" id="JAAOAS010000317">
    <property type="protein sequence ID" value="KAF5580329.1"/>
    <property type="molecule type" value="Genomic_DNA"/>
</dbReference>
<dbReference type="CDD" id="cd12148">
    <property type="entry name" value="fungal_TF_MHR"/>
    <property type="match status" value="1"/>
</dbReference>
<keyword evidence="8" id="KW-0732">Signal</keyword>
<evidence type="ECO:0000256" key="13">
    <source>
        <dbReference type="ARBA" id="ARBA00023288"/>
    </source>
</evidence>
<keyword evidence="6" id="KW-0336">GPI-anchor</keyword>
<dbReference type="InterPro" id="IPR008427">
    <property type="entry name" value="Extracellular_membr_CFEM_dom"/>
</dbReference>
<keyword evidence="9" id="KW-0805">Transcription regulation</keyword>
<evidence type="ECO:0000256" key="5">
    <source>
        <dbReference type="ARBA" id="ARBA00022525"/>
    </source>
</evidence>
<reference evidence="19 20" key="1">
    <citation type="submission" date="2020-05" db="EMBL/GenBank/DDBJ databases">
        <title>Identification and distribution of gene clusters putatively required for synthesis of sphingolipid metabolism inhibitors in phylogenetically diverse species of the filamentous fungus Fusarium.</title>
        <authorList>
            <person name="Kim H.-S."/>
            <person name="Busman M."/>
            <person name="Brown D.W."/>
            <person name="Divon H."/>
            <person name="Uhlig S."/>
            <person name="Proctor R.H."/>
        </authorList>
    </citation>
    <scope>NUCLEOTIDE SEQUENCE [LARGE SCALE GENOMIC DNA]</scope>
    <source>
        <strain evidence="19 20">NRRL 36939</strain>
    </source>
</reference>
<evidence type="ECO:0000256" key="3">
    <source>
        <dbReference type="ARBA" id="ARBA00004613"/>
    </source>
</evidence>
<evidence type="ECO:0000256" key="1">
    <source>
        <dbReference type="ARBA" id="ARBA00004123"/>
    </source>
</evidence>
<evidence type="ECO:0000256" key="16">
    <source>
        <dbReference type="SAM" id="MobiDB-lite"/>
    </source>
</evidence>
<feature type="region of interest" description="Disordered" evidence="16">
    <location>
        <begin position="117"/>
        <end position="170"/>
    </location>
</feature>
<evidence type="ECO:0000256" key="10">
    <source>
        <dbReference type="ARBA" id="ARBA00023157"/>
    </source>
</evidence>
<dbReference type="InterPro" id="IPR007219">
    <property type="entry name" value="XnlR_reg_dom"/>
</dbReference>
<keyword evidence="13" id="KW-0449">Lipoprotein</keyword>
<comment type="caution">
    <text evidence="14">Lacks conserved residue(s) required for the propagation of feature annotation.</text>
</comment>
<evidence type="ECO:0000256" key="9">
    <source>
        <dbReference type="ARBA" id="ARBA00023015"/>
    </source>
</evidence>
<keyword evidence="14" id="KW-0349">Heme</keyword>
<dbReference type="GO" id="GO:0005576">
    <property type="term" value="C:extracellular region"/>
    <property type="evidence" value="ECO:0007669"/>
    <property type="project" value="UniProtKB-SubCell"/>
</dbReference>
<keyword evidence="7 14" id="KW-0479">Metal-binding</keyword>
<dbReference type="GO" id="GO:0006351">
    <property type="term" value="P:DNA-templated transcription"/>
    <property type="evidence" value="ECO:0007669"/>
    <property type="project" value="InterPro"/>
</dbReference>
<feature type="coiled-coil region" evidence="15">
    <location>
        <begin position="490"/>
        <end position="517"/>
    </location>
</feature>
<dbReference type="SMART" id="SM00906">
    <property type="entry name" value="Fungal_trans"/>
    <property type="match status" value="1"/>
</dbReference>
<dbReference type="AlphaFoldDB" id="A0A8H5NVZ5"/>
<dbReference type="PANTHER" id="PTHR47338">
    <property type="entry name" value="ZN(II)2CYS6 TRANSCRIPTION FACTOR (EUROFUNG)-RELATED"/>
    <property type="match status" value="1"/>
</dbReference>
<proteinExistence type="inferred from homology"/>
<feature type="domain" description="CFEM" evidence="18">
    <location>
        <begin position="1"/>
        <end position="109"/>
    </location>
</feature>
<evidence type="ECO:0000256" key="2">
    <source>
        <dbReference type="ARBA" id="ARBA00004589"/>
    </source>
</evidence>
<dbReference type="Pfam" id="PF04082">
    <property type="entry name" value="Fungal_trans"/>
    <property type="match status" value="1"/>
</dbReference>
<keyword evidence="14" id="KW-0408">Iron</keyword>
<gene>
    <name evidence="19" type="ORF">FPCIR_10664</name>
</gene>
<evidence type="ECO:0000256" key="14">
    <source>
        <dbReference type="PROSITE-ProRule" id="PRU01356"/>
    </source>
</evidence>
<keyword evidence="15" id="KW-0175">Coiled coil</keyword>
<feature type="compositionally biased region" description="Polar residues" evidence="16">
    <location>
        <begin position="255"/>
        <end position="264"/>
    </location>
</feature>
<feature type="disulfide bond" evidence="14">
    <location>
        <begin position="30"/>
        <end position="37"/>
    </location>
</feature>
<dbReference type="GO" id="GO:0003677">
    <property type="term" value="F:DNA binding"/>
    <property type="evidence" value="ECO:0007669"/>
    <property type="project" value="InterPro"/>
</dbReference>
<dbReference type="PROSITE" id="PS52012">
    <property type="entry name" value="CFEM"/>
    <property type="match status" value="1"/>
</dbReference>
<keyword evidence="20" id="KW-1185">Reference proteome</keyword>
<evidence type="ECO:0000313" key="20">
    <source>
        <dbReference type="Proteomes" id="UP000546213"/>
    </source>
</evidence>
<dbReference type="GO" id="GO:0098552">
    <property type="term" value="C:side of membrane"/>
    <property type="evidence" value="ECO:0007669"/>
    <property type="project" value="UniProtKB-KW"/>
</dbReference>
<dbReference type="PANTHER" id="PTHR47338:SF10">
    <property type="entry name" value="TRANSCRIPTION FACTOR DOMAIN-CONTAINING PROTEIN-RELATED"/>
    <property type="match status" value="1"/>
</dbReference>
<accession>A0A8H5NVZ5</accession>
<sequence>MANKNAKSLYEAIPECISGCFDISVANTGCATDDYDCWCYKPNHQTIVDTLEQCLSNKERKTKKKCTEDDEFEYENSYWKICEQYWEPYGTATEPTSFPTAVSSTASAALTTLKVSTTVPTTASSEETAAADEPTWTSLAPTETGDAEKAQASDEADTVTRTHSGLSPGGKAGVGVGVALGVILIGIAVFLWLRERKRRRSVEEQLRIVEIEKANASEEGYYVSKGLYEMEGDRPHAEELRGCMRTPELGAAEMTKSSSVTQVGPVSPSDDDRDSSFSTRSHSWPISPESPGRQESRVNITLDTYIDIPHIHFSNSSSIRSNPKMPENRDTIIQLLERLREEKHPGAQTLKDYINETSNLKDVMMAVVKDIVTAKNDLGLTGGRAAGLNACREELCYAFDKHCRTTEDGYDRLYHPRFTCRIQTFKVLAAENQVEVVLRIPLREYNDSPHVLEPDKCEVSLIEGELAECSLVVLTRLGAWEIITGVQPYRSKSRGQAKELEAKLGRLERLLNSSQEARASNIESSQHRYNAIATVGTTPSSQVEGAVVRLGLFEEAPPRQLIETLFMASLFLPDHMKPPMCLQYIVMASAAETAEAYRHLGMIFYKRAVKYLQDDHLGDTGESSITLGHVQARALISCFEAEHSMFSKASITLCSAIRAAQMLGLHQIDVKVPDRGQHVDWIGVEERRRTWWTIFCYDRFTCATTGWPALIHDHDIKTRLPASEKAYENGQEENTCFLGDQLLESEQHSTFSGAVLAAHLFHRTIEHTGTNDSQDREYQDFIGDLYWQRHKGIDNDLKFMLLMLPKNLCLPANYRTHNAIFVNIMLQTATICLQRAALWRMKSNLQGLPSYLIRLSQDRLLPAAEEILSIFRMVPDLGATFTNPLICFAAYMAALVFMASTSPTEPNGEHGQNLDFILKILAAFGNTNLVAHALANEIVKEMKQCGISSPSMNKVNLQETPLDIPLLATQRLYSYPQGSFP</sequence>
<keyword evidence="17" id="KW-0812">Transmembrane</keyword>
<evidence type="ECO:0000256" key="8">
    <source>
        <dbReference type="ARBA" id="ARBA00022729"/>
    </source>
</evidence>
<dbReference type="OrthoDB" id="3037908at2759"/>
<protein>
    <submittedName>
        <fullName evidence="19">Zn(II)2Cys6 transcriptional activator</fullName>
    </submittedName>
</protein>
<name>A0A8H5NVZ5_9HYPO</name>
<feature type="region of interest" description="Disordered" evidence="16">
    <location>
        <begin position="252"/>
        <end position="295"/>
    </location>
</feature>
<keyword evidence="17" id="KW-0472">Membrane</keyword>
<evidence type="ECO:0000256" key="12">
    <source>
        <dbReference type="ARBA" id="ARBA00023242"/>
    </source>
</evidence>
<dbReference type="GO" id="GO:0005634">
    <property type="term" value="C:nucleus"/>
    <property type="evidence" value="ECO:0007669"/>
    <property type="project" value="UniProtKB-SubCell"/>
</dbReference>
<keyword evidence="10 14" id="KW-1015">Disulfide bond</keyword>
<evidence type="ECO:0000256" key="17">
    <source>
        <dbReference type="SAM" id="Phobius"/>
    </source>
</evidence>
<dbReference type="GO" id="GO:0008270">
    <property type="term" value="F:zinc ion binding"/>
    <property type="evidence" value="ECO:0007669"/>
    <property type="project" value="InterPro"/>
</dbReference>
<comment type="similarity">
    <text evidence="4">Belongs to the RBT5 family.</text>
</comment>
<evidence type="ECO:0000313" key="19">
    <source>
        <dbReference type="EMBL" id="KAF5580329.1"/>
    </source>
</evidence>